<evidence type="ECO:0000259" key="4">
    <source>
        <dbReference type="SMART" id="SM01256"/>
    </source>
</evidence>
<evidence type="ECO:0000256" key="2">
    <source>
        <dbReference type="ARBA" id="ARBA00023242"/>
    </source>
</evidence>
<dbReference type="SMART" id="SM01255">
    <property type="entry name" value="KNOX1"/>
    <property type="match status" value="1"/>
</dbReference>
<dbReference type="PANTHER" id="PTHR48452:SF1">
    <property type="entry name" value="FUSED COMPOUND LEAF 1"/>
    <property type="match status" value="1"/>
</dbReference>
<gene>
    <name evidence="5" type="ORF">VitviT2T_023328</name>
</gene>
<keyword evidence="2" id="KW-0539">Nucleus</keyword>
<dbReference type="Proteomes" id="UP001227230">
    <property type="component" value="Chromosome 15"/>
</dbReference>
<keyword evidence="6" id="KW-1185">Reference proteome</keyword>
<feature type="domain" description="KNOX2" evidence="4">
    <location>
        <begin position="128"/>
        <end position="179"/>
    </location>
</feature>
<evidence type="ECO:0008006" key="7">
    <source>
        <dbReference type="Google" id="ProtNLM"/>
    </source>
</evidence>
<dbReference type="Pfam" id="PF03790">
    <property type="entry name" value="KNOX1"/>
    <property type="match status" value="1"/>
</dbReference>
<evidence type="ECO:0000259" key="3">
    <source>
        <dbReference type="SMART" id="SM01255"/>
    </source>
</evidence>
<dbReference type="Pfam" id="PF03791">
    <property type="entry name" value="KNOX2"/>
    <property type="match status" value="1"/>
</dbReference>
<dbReference type="SMART" id="SM01256">
    <property type="entry name" value="KNOX2"/>
    <property type="match status" value="1"/>
</dbReference>
<dbReference type="EMBL" id="CP126662">
    <property type="protein sequence ID" value="WKA05355.1"/>
    <property type="molecule type" value="Genomic_DNA"/>
</dbReference>
<evidence type="ECO:0000256" key="1">
    <source>
        <dbReference type="ARBA" id="ARBA00004123"/>
    </source>
</evidence>
<sequence length="229" mass="25290">MDQLYGLYSPSSSDYHHPPPFPPKNLISPSHYPNFNSPAPFPIFGFDQLLSASSVAVSDATSMVAQIQGGGSGDEVSSAIRTQIATHPLYPKLLHAYIECQKVGAPPEVAYLLEEIRRGSELCRRNTVSTCLGADPELDEFMETYCNVLMKYKSDLARPFDEATAFLNNIETQLNTLCNGASRSYVSDEVARSLEEGLEEVEGGKLKTWRSTRSVAFTNEILSKKRCLN</sequence>
<protein>
    <recommendedName>
        <fullName evidence="7">Homeobox protein knotted-1-like 6</fullName>
    </recommendedName>
</protein>
<feature type="domain" description="KNOX1" evidence="3">
    <location>
        <begin position="78"/>
        <end position="122"/>
    </location>
</feature>
<evidence type="ECO:0000313" key="5">
    <source>
        <dbReference type="EMBL" id="WKA05355.1"/>
    </source>
</evidence>
<proteinExistence type="predicted"/>
<dbReference type="InterPro" id="IPR005541">
    <property type="entry name" value="KNOX2"/>
</dbReference>
<dbReference type="PANTHER" id="PTHR48452">
    <property type="entry name" value="FUSED COMPOUND LEAF 1"/>
    <property type="match status" value="1"/>
</dbReference>
<name>A0ABY9DFJ0_VITVI</name>
<evidence type="ECO:0000313" key="6">
    <source>
        <dbReference type="Proteomes" id="UP001227230"/>
    </source>
</evidence>
<dbReference type="InterPro" id="IPR005540">
    <property type="entry name" value="KNOX1"/>
</dbReference>
<organism evidence="5 6">
    <name type="scientific">Vitis vinifera</name>
    <name type="common">Grape</name>
    <dbReference type="NCBI Taxonomy" id="29760"/>
    <lineage>
        <taxon>Eukaryota</taxon>
        <taxon>Viridiplantae</taxon>
        <taxon>Streptophyta</taxon>
        <taxon>Embryophyta</taxon>
        <taxon>Tracheophyta</taxon>
        <taxon>Spermatophyta</taxon>
        <taxon>Magnoliopsida</taxon>
        <taxon>eudicotyledons</taxon>
        <taxon>Gunneridae</taxon>
        <taxon>Pentapetalae</taxon>
        <taxon>rosids</taxon>
        <taxon>Vitales</taxon>
        <taxon>Vitaceae</taxon>
        <taxon>Viteae</taxon>
        <taxon>Vitis</taxon>
    </lineage>
</organism>
<comment type="subcellular location">
    <subcellularLocation>
        <location evidence="1">Nucleus</location>
    </subcellularLocation>
</comment>
<accession>A0ABY9DFJ0</accession>
<reference evidence="5 6" key="1">
    <citation type="journal article" date="2023" name="Hortic Res">
        <title>The complete reference genome for grapevine (Vitis vinifera L.) genetics and breeding.</title>
        <authorList>
            <person name="Shi X."/>
            <person name="Cao S."/>
            <person name="Wang X."/>
            <person name="Huang S."/>
            <person name="Wang Y."/>
            <person name="Liu Z."/>
            <person name="Liu W."/>
            <person name="Leng X."/>
            <person name="Peng Y."/>
            <person name="Wang N."/>
            <person name="Wang Y."/>
            <person name="Ma Z."/>
            <person name="Xu X."/>
            <person name="Zhang F."/>
            <person name="Xue H."/>
            <person name="Zhong H."/>
            <person name="Wang Y."/>
            <person name="Zhang K."/>
            <person name="Velt A."/>
            <person name="Avia K."/>
            <person name="Holtgrawe D."/>
            <person name="Grimplet J."/>
            <person name="Matus J.T."/>
            <person name="Ware D."/>
            <person name="Wu X."/>
            <person name="Wang H."/>
            <person name="Liu C."/>
            <person name="Fang Y."/>
            <person name="Rustenholz C."/>
            <person name="Cheng Z."/>
            <person name="Xiao H."/>
            <person name="Zhou Y."/>
        </authorList>
    </citation>
    <scope>NUCLEOTIDE SEQUENCE [LARGE SCALE GENOMIC DNA]</scope>
    <source>
        <strain evidence="6">cv. Pinot noir / PN40024</strain>
        <tissue evidence="5">Leaf</tissue>
    </source>
</reference>